<evidence type="ECO:0000313" key="3">
    <source>
        <dbReference type="Proteomes" id="UP001221328"/>
    </source>
</evidence>
<dbReference type="EMBL" id="JAQOSK010000004">
    <property type="protein sequence ID" value="MDC2955246.1"/>
    <property type="molecule type" value="Genomic_DNA"/>
</dbReference>
<dbReference type="Proteomes" id="UP001221328">
    <property type="component" value="Unassembled WGS sequence"/>
</dbReference>
<organism evidence="2 3">
    <name type="scientific">Streptomyces gilvifuscus</name>
    <dbReference type="NCBI Taxonomy" id="1550617"/>
    <lineage>
        <taxon>Bacteria</taxon>
        <taxon>Bacillati</taxon>
        <taxon>Actinomycetota</taxon>
        <taxon>Actinomycetes</taxon>
        <taxon>Kitasatosporales</taxon>
        <taxon>Streptomycetaceae</taxon>
        <taxon>Streptomyces</taxon>
    </lineage>
</organism>
<name>A0ABT5FS01_9ACTN</name>
<accession>A0ABT5FS01</accession>
<proteinExistence type="predicted"/>
<evidence type="ECO:0000313" key="2">
    <source>
        <dbReference type="EMBL" id="MDC2955246.1"/>
    </source>
</evidence>
<gene>
    <name evidence="2" type="ORF">PO587_12300</name>
</gene>
<evidence type="ECO:0000256" key="1">
    <source>
        <dbReference type="SAM" id="SignalP"/>
    </source>
</evidence>
<sequence>MSTRRYKAAVTVATAAVLSLAAVPAQADPAPSVWIDLVGTYNATAQYAYEGLAKGSAFVPLGGCYATSAGGVGYHYVNKANVGSLDPARPAALVYADKADDDYVDTDGTGDDRRLVAVEWIVKDTGQTAPTMFGQTFQYNPRSRSFTLRAWLYQPNVNGLFAAYNPDVACPTK</sequence>
<dbReference type="RefSeq" id="WP_272175223.1">
    <property type="nucleotide sequence ID" value="NZ_JAQOSK010000004.1"/>
</dbReference>
<feature type="chain" id="PRO_5046429772" description="Secreted protein" evidence="1">
    <location>
        <begin position="28"/>
        <end position="173"/>
    </location>
</feature>
<comment type="caution">
    <text evidence="2">The sequence shown here is derived from an EMBL/GenBank/DDBJ whole genome shotgun (WGS) entry which is preliminary data.</text>
</comment>
<protein>
    <recommendedName>
        <fullName evidence="4">Secreted protein</fullName>
    </recommendedName>
</protein>
<keyword evidence="1" id="KW-0732">Signal</keyword>
<keyword evidence="3" id="KW-1185">Reference proteome</keyword>
<evidence type="ECO:0008006" key="4">
    <source>
        <dbReference type="Google" id="ProtNLM"/>
    </source>
</evidence>
<reference evidence="2 3" key="1">
    <citation type="journal article" date="2015" name="Int. J. Syst. Evol. Microbiol.">
        <title>Streptomyces gilvifuscus sp. nov., an actinomycete that produces antibacterial compounds isolated from soil.</title>
        <authorList>
            <person name="Nguyen T.M."/>
            <person name="Kim J."/>
        </authorList>
    </citation>
    <scope>NUCLEOTIDE SEQUENCE [LARGE SCALE GENOMIC DNA]</scope>
    <source>
        <strain evidence="2 3">T113</strain>
    </source>
</reference>
<feature type="signal peptide" evidence="1">
    <location>
        <begin position="1"/>
        <end position="27"/>
    </location>
</feature>